<reference evidence="2 3" key="1">
    <citation type="submission" date="2021-04" db="EMBL/GenBank/DDBJ databases">
        <authorList>
            <person name="Ivanova A."/>
        </authorList>
    </citation>
    <scope>NUCLEOTIDE SEQUENCE [LARGE SCALE GENOMIC DNA]</scope>
    <source>
        <strain evidence="2 3">G18</strain>
    </source>
</reference>
<feature type="transmembrane region" description="Helical" evidence="1">
    <location>
        <begin position="524"/>
        <end position="542"/>
    </location>
</feature>
<gene>
    <name evidence="2" type="ORF">J8F10_34990</name>
</gene>
<dbReference type="Pfam" id="PF12679">
    <property type="entry name" value="ABC2_membrane_2"/>
    <property type="match status" value="1"/>
</dbReference>
<feature type="transmembrane region" description="Helical" evidence="1">
    <location>
        <begin position="433"/>
        <end position="454"/>
    </location>
</feature>
<feature type="transmembrane region" description="Helical" evidence="1">
    <location>
        <begin position="57"/>
        <end position="78"/>
    </location>
</feature>
<dbReference type="PANTHER" id="PTHR43471:SF1">
    <property type="entry name" value="ABC TRANSPORTER PERMEASE PROTEIN NOSY-RELATED"/>
    <property type="match status" value="1"/>
</dbReference>
<comment type="caution">
    <text evidence="2">The sequence shown here is derived from an EMBL/GenBank/DDBJ whole genome shotgun (WGS) entry which is preliminary data.</text>
</comment>
<dbReference type="PANTHER" id="PTHR43471">
    <property type="entry name" value="ABC TRANSPORTER PERMEASE"/>
    <property type="match status" value="1"/>
</dbReference>
<dbReference type="Proteomes" id="UP000676565">
    <property type="component" value="Unassembled WGS sequence"/>
</dbReference>
<feature type="transmembrane region" description="Helical" evidence="1">
    <location>
        <begin position="139"/>
        <end position="159"/>
    </location>
</feature>
<dbReference type="RefSeq" id="WP_210662548.1">
    <property type="nucleotide sequence ID" value="NZ_JAGKQQ010000002.1"/>
</dbReference>
<proteinExistence type="predicted"/>
<name>A0ABS5C490_9BACT</name>
<feature type="transmembrane region" description="Helical" evidence="1">
    <location>
        <begin position="401"/>
        <end position="421"/>
    </location>
</feature>
<keyword evidence="1" id="KW-0812">Transmembrane</keyword>
<feature type="transmembrane region" description="Helical" evidence="1">
    <location>
        <begin position="466"/>
        <end position="485"/>
    </location>
</feature>
<feature type="transmembrane region" description="Helical" evidence="1">
    <location>
        <begin position="17"/>
        <end position="37"/>
    </location>
</feature>
<sequence>MNPIVRRELLDLLRTRAAVAILVGCALVTGLLVLTHWPAGGVGDLGGGAALGVLRALGYGLLTGLLLVLPAFPAAAIVRERMRGTLALLLNSPMPPWSIYAGKLGGILGFTAILLLLTAPGAAASYALGGSTVTGGVGLLYAVLAALAVQIATIGLFVSGRAQGTDSALRTTYGIVLTLSVLPLAAHWLLPRDNPALAALAAWLGCLSPVPAVLEAVGHGRVGLPGEQYGGGAVARYVCLALATSGLLAAAAIRALGRVPLDRSRAAGVMTNDRSSGERAVRRVMFLVDPNRRSGGTSRLVNPVLVKELRTRRFGRAHWTLRLLAGTAVLSLALSYIAASGALGWGVDVIGGALVLMQSALLVLFVPSLSAGLISAEREGGTWQLLRTTPLSAGAILRGKLMSAVWPVLLLLCATMPGYVVLATVQPETASQIGRVLACLGSMAVFSVLVGAVASSLFRSTAAATAASYLVLALVCIAPLLVWLGREAPFSHRAVQVVLMIDPVAAALSAANTPGFTRYDLLPFNWWVMGGAALALLVILIVRTRRLYRPD</sequence>
<evidence type="ECO:0000313" key="3">
    <source>
        <dbReference type="Proteomes" id="UP000676565"/>
    </source>
</evidence>
<feature type="transmembrane region" description="Helical" evidence="1">
    <location>
        <begin position="234"/>
        <end position="256"/>
    </location>
</feature>
<organism evidence="2 3">
    <name type="scientific">Gemmata palustris</name>
    <dbReference type="NCBI Taxonomy" id="2822762"/>
    <lineage>
        <taxon>Bacteria</taxon>
        <taxon>Pseudomonadati</taxon>
        <taxon>Planctomycetota</taxon>
        <taxon>Planctomycetia</taxon>
        <taxon>Gemmatales</taxon>
        <taxon>Gemmataceae</taxon>
        <taxon>Gemmata</taxon>
    </lineage>
</organism>
<evidence type="ECO:0000313" key="2">
    <source>
        <dbReference type="EMBL" id="MBP3960462.1"/>
    </source>
</evidence>
<feature type="transmembrane region" description="Helical" evidence="1">
    <location>
        <begin position="99"/>
        <end position="119"/>
    </location>
</feature>
<accession>A0ABS5C490</accession>
<evidence type="ECO:0000256" key="1">
    <source>
        <dbReference type="SAM" id="Phobius"/>
    </source>
</evidence>
<feature type="transmembrane region" description="Helical" evidence="1">
    <location>
        <begin position="319"/>
        <end position="339"/>
    </location>
</feature>
<feature type="transmembrane region" description="Helical" evidence="1">
    <location>
        <begin position="345"/>
        <end position="366"/>
    </location>
</feature>
<keyword evidence="1" id="KW-1133">Transmembrane helix</keyword>
<feature type="transmembrane region" description="Helical" evidence="1">
    <location>
        <begin position="171"/>
        <end position="190"/>
    </location>
</feature>
<keyword evidence="3" id="KW-1185">Reference proteome</keyword>
<keyword evidence="1" id="KW-0472">Membrane</keyword>
<dbReference type="EMBL" id="JAGKQQ010000002">
    <property type="protein sequence ID" value="MBP3960462.1"/>
    <property type="molecule type" value="Genomic_DNA"/>
</dbReference>
<protein>
    <submittedName>
        <fullName evidence="2">ABC transporter permease subunit</fullName>
    </submittedName>
</protein>